<protein>
    <recommendedName>
        <fullName evidence="3">Endonuclease</fullName>
    </recommendedName>
</protein>
<accession>A0A0S1XFM4</accession>
<dbReference type="PATRIC" id="fig|55802.8.peg.2581"/>
<evidence type="ECO:0008006" key="3">
    <source>
        <dbReference type="Google" id="ProtNLM"/>
    </source>
</evidence>
<sequence length="177" mass="21476">MVWMSRGKVLVRRRGNRHDMLDFRMLRAFDYFENALLDSKTRIEFSTIVKYAQRDVDYWNIGLFDVDSLVYDYAESRIKAMFEIKTKEQVNYLNGYFTFMESQYIVTKALAERLGVPFYWLIRNRDAGLWYLTEVGKAKVQVLRLEDRRDNIVRFDKERFLTLTDEELKEWIIRHVL</sequence>
<evidence type="ECO:0000313" key="2">
    <source>
        <dbReference type="Proteomes" id="UP000066042"/>
    </source>
</evidence>
<dbReference type="STRING" id="55802.TBCH5v1_2594"/>
<reference evidence="1 2" key="1">
    <citation type="journal article" date="2016" name="Genome Announc.">
        <title>Complete genome sequence of the hyperthermophilic and piezophilic archaeon Thermococcus barophilus Ch5, capable of growth at the expense of hydrogenogenesis from carbon monoxide and formate.</title>
        <authorList>
            <person name="Oger P."/>
            <person name="Sokolova T.G."/>
            <person name="Kozhevnikova D.A."/>
            <person name="Taranov E.A."/>
            <person name="Vannier P."/>
            <person name="Lee H.S."/>
            <person name="Kwon K.K."/>
            <person name="Kang S.G."/>
            <person name="Lee J.H."/>
            <person name="Bonch-Osmolovskaya E.A."/>
            <person name="Lebedinsky A.V."/>
        </authorList>
    </citation>
    <scope>NUCLEOTIDE SEQUENCE [LARGE SCALE GENOMIC DNA]</scope>
    <source>
        <strain evidence="2">Ch5</strain>
    </source>
</reference>
<dbReference type="AlphaFoldDB" id="A0A0S1XFM4"/>
<dbReference type="EMBL" id="CP013050">
    <property type="protein sequence ID" value="ALM76483.1"/>
    <property type="molecule type" value="Genomic_DNA"/>
</dbReference>
<organism evidence="1 2">
    <name type="scientific">Thermococcus barophilus</name>
    <dbReference type="NCBI Taxonomy" id="55802"/>
    <lineage>
        <taxon>Archaea</taxon>
        <taxon>Methanobacteriati</taxon>
        <taxon>Methanobacteriota</taxon>
        <taxon>Thermococci</taxon>
        <taxon>Thermococcales</taxon>
        <taxon>Thermococcaceae</taxon>
        <taxon>Thermococcus</taxon>
    </lineage>
</organism>
<proteinExistence type="predicted"/>
<dbReference type="Proteomes" id="UP000066042">
    <property type="component" value="Chromosome"/>
</dbReference>
<gene>
    <name evidence="1" type="ORF">TBCH5v1_2594</name>
</gene>
<evidence type="ECO:0000313" key="1">
    <source>
        <dbReference type="EMBL" id="ALM76483.1"/>
    </source>
</evidence>
<name>A0A0S1XFM4_THEBA</name>